<evidence type="ECO:0000313" key="1">
    <source>
        <dbReference type="EMBL" id="GBN80778.1"/>
    </source>
</evidence>
<comment type="caution">
    <text evidence="1">The sequence shown here is derived from an EMBL/GenBank/DDBJ whole genome shotgun (WGS) entry which is preliminary data.</text>
</comment>
<keyword evidence="2" id="KW-1185">Reference proteome</keyword>
<proteinExistence type="predicted"/>
<sequence>MVVVQTRCEEEAKLIPFFQKSEYEPLLGEMLTVYIESSLASPLSGSVAIEVNPRSNVRDIINSFLLSLQRDSSVPGLAVFDKHFNKLDWNASIESQGIEEGSKLYIGYDKMGSVTDLPRSRRPSVSEATVELVRQSFQQSPIKSTRQASYEL</sequence>
<dbReference type="Proteomes" id="UP000499080">
    <property type="component" value="Unassembled WGS sequence"/>
</dbReference>
<protein>
    <submittedName>
        <fullName evidence="1">Uncharacterized protein</fullName>
    </submittedName>
</protein>
<reference evidence="1 2" key="1">
    <citation type="journal article" date="2019" name="Sci. Rep.">
        <title>Orb-weaving spider Araneus ventricosus genome elucidates the spidroin gene catalogue.</title>
        <authorList>
            <person name="Kono N."/>
            <person name="Nakamura H."/>
            <person name="Ohtoshi R."/>
            <person name="Moran D.A.P."/>
            <person name="Shinohara A."/>
            <person name="Yoshida Y."/>
            <person name="Fujiwara M."/>
            <person name="Mori M."/>
            <person name="Tomita M."/>
            <person name="Arakawa K."/>
        </authorList>
    </citation>
    <scope>NUCLEOTIDE SEQUENCE [LARGE SCALE GENOMIC DNA]</scope>
</reference>
<evidence type="ECO:0000313" key="2">
    <source>
        <dbReference type="Proteomes" id="UP000499080"/>
    </source>
</evidence>
<dbReference type="OrthoDB" id="6431457at2759"/>
<gene>
    <name evidence="1" type="ORF">AVEN_256341_1</name>
</gene>
<dbReference type="AlphaFoldDB" id="A0A4Y2RY58"/>
<accession>A0A4Y2RY58</accession>
<organism evidence="1 2">
    <name type="scientific">Araneus ventricosus</name>
    <name type="common">Orbweaver spider</name>
    <name type="synonym">Epeira ventricosa</name>
    <dbReference type="NCBI Taxonomy" id="182803"/>
    <lineage>
        <taxon>Eukaryota</taxon>
        <taxon>Metazoa</taxon>
        <taxon>Ecdysozoa</taxon>
        <taxon>Arthropoda</taxon>
        <taxon>Chelicerata</taxon>
        <taxon>Arachnida</taxon>
        <taxon>Araneae</taxon>
        <taxon>Araneomorphae</taxon>
        <taxon>Entelegynae</taxon>
        <taxon>Araneoidea</taxon>
        <taxon>Araneidae</taxon>
        <taxon>Araneus</taxon>
    </lineage>
</organism>
<dbReference type="EMBL" id="BGPR01019031">
    <property type="protein sequence ID" value="GBN80778.1"/>
    <property type="molecule type" value="Genomic_DNA"/>
</dbReference>
<name>A0A4Y2RY58_ARAVE</name>